<keyword evidence="5" id="KW-1185">Reference proteome</keyword>
<dbReference type="EMBL" id="CP005974">
    <property type="protein sequence ID" value="AJR08737.1"/>
    <property type="molecule type" value="Genomic_DNA"/>
</dbReference>
<dbReference type="InterPro" id="IPR050624">
    <property type="entry name" value="HTH-type_Tx_Regulator"/>
</dbReference>
<organism evidence="4 5">
    <name type="scientific">Photobacterium gaetbulicola Gung47</name>
    <dbReference type="NCBI Taxonomy" id="658445"/>
    <lineage>
        <taxon>Bacteria</taxon>
        <taxon>Pseudomonadati</taxon>
        <taxon>Pseudomonadota</taxon>
        <taxon>Gammaproteobacteria</taxon>
        <taxon>Vibrionales</taxon>
        <taxon>Vibrionaceae</taxon>
        <taxon>Photobacterium</taxon>
    </lineage>
</organism>
<dbReference type="KEGG" id="pgb:H744_2c2073"/>
<accession>A0A0C5WQY2</accession>
<gene>
    <name evidence="4" type="ORF">H744_2c2073</name>
</gene>
<dbReference type="PANTHER" id="PTHR43479:SF12">
    <property type="entry name" value="TRANSCRIPTIONAL REGULATORY PROTEIN"/>
    <property type="match status" value="1"/>
</dbReference>
<dbReference type="InterPro" id="IPR023772">
    <property type="entry name" value="DNA-bd_HTH_TetR-type_CS"/>
</dbReference>
<reference evidence="4 5" key="1">
    <citation type="submission" date="2013-05" db="EMBL/GenBank/DDBJ databases">
        <title>Complete genome sequence of the lipase-producing bacterium Photobacterium gaetbulicola Gung47.</title>
        <authorList>
            <person name="Kim Y.-O."/>
        </authorList>
    </citation>
    <scope>NUCLEOTIDE SEQUENCE [LARGE SCALE GENOMIC DNA]</scope>
    <source>
        <strain evidence="4 5">Gung47</strain>
    </source>
</reference>
<dbReference type="InterPro" id="IPR025722">
    <property type="entry name" value="TetR"/>
</dbReference>
<dbReference type="PANTHER" id="PTHR43479">
    <property type="entry name" value="ACREF/ENVCD OPERON REPRESSOR-RELATED"/>
    <property type="match status" value="1"/>
</dbReference>
<feature type="domain" description="HTH tetR-type" evidence="3">
    <location>
        <begin position="2"/>
        <end position="62"/>
    </location>
</feature>
<feature type="DNA-binding region" description="H-T-H motif" evidence="2">
    <location>
        <begin position="25"/>
        <end position="44"/>
    </location>
</feature>
<keyword evidence="1 2" id="KW-0238">DNA-binding</keyword>
<dbReference type="GO" id="GO:0003677">
    <property type="term" value="F:DNA binding"/>
    <property type="evidence" value="ECO:0007669"/>
    <property type="project" value="UniProtKB-UniRule"/>
</dbReference>
<dbReference type="Gene3D" id="1.10.357.10">
    <property type="entry name" value="Tetracycline Repressor, domain 2"/>
    <property type="match status" value="1"/>
</dbReference>
<evidence type="ECO:0000313" key="4">
    <source>
        <dbReference type="EMBL" id="AJR08737.1"/>
    </source>
</evidence>
<dbReference type="PROSITE" id="PS01081">
    <property type="entry name" value="HTH_TETR_1"/>
    <property type="match status" value="1"/>
</dbReference>
<name>A0A0C5WQY2_9GAMM</name>
<dbReference type="Pfam" id="PF00440">
    <property type="entry name" value="TetR_N"/>
    <property type="match status" value="1"/>
</dbReference>
<dbReference type="InterPro" id="IPR009057">
    <property type="entry name" value="Homeodomain-like_sf"/>
</dbReference>
<dbReference type="Proteomes" id="UP000032303">
    <property type="component" value="Chromosome 2"/>
</dbReference>
<proteinExistence type="predicted"/>
<evidence type="ECO:0000313" key="5">
    <source>
        <dbReference type="Proteomes" id="UP000032303"/>
    </source>
</evidence>
<dbReference type="HOGENOM" id="CLU_091262_0_0_6"/>
<sequence>MMKTKDRILSVSLELFNRDGVAQVSTLIIATEMGISPGNLYYHFRGKDEIIATLVTELQNSLTTISNEYASQVKDFDDYWPFMHTVMALFTHYRFLFRNLDSLNGQNPQIKRKIRTLILKLRHLCNDMLKHLVVLGKLKCDEQSLPLLADNLLLVSLNWLNYQTLLDDHYSESDLARAGVLRLISMVEPYLTENAKSPFFTHQDLVSELVT</sequence>
<protein>
    <submittedName>
        <fullName evidence="4">Transcriptional regulator</fullName>
    </submittedName>
</protein>
<evidence type="ECO:0000256" key="1">
    <source>
        <dbReference type="ARBA" id="ARBA00023125"/>
    </source>
</evidence>
<dbReference type="SUPFAM" id="SSF46689">
    <property type="entry name" value="Homeodomain-like"/>
    <property type="match status" value="1"/>
</dbReference>
<dbReference type="PRINTS" id="PR00455">
    <property type="entry name" value="HTHTETR"/>
</dbReference>
<dbReference type="PROSITE" id="PS50977">
    <property type="entry name" value="HTH_TETR_2"/>
    <property type="match status" value="1"/>
</dbReference>
<dbReference type="AlphaFoldDB" id="A0A0C5WQY2"/>
<dbReference type="Pfam" id="PF13972">
    <property type="entry name" value="TetR"/>
    <property type="match status" value="1"/>
</dbReference>
<dbReference type="InterPro" id="IPR001647">
    <property type="entry name" value="HTH_TetR"/>
</dbReference>
<dbReference type="PATRIC" id="fig|658445.3.peg.4052"/>
<dbReference type="STRING" id="658445.H744_2c2073"/>
<evidence type="ECO:0000259" key="3">
    <source>
        <dbReference type="PROSITE" id="PS50977"/>
    </source>
</evidence>
<evidence type="ECO:0000256" key="2">
    <source>
        <dbReference type="PROSITE-ProRule" id="PRU00335"/>
    </source>
</evidence>